<feature type="transmembrane region" description="Helical" evidence="3">
    <location>
        <begin position="108"/>
        <end position="130"/>
    </location>
</feature>
<dbReference type="InterPro" id="IPR020846">
    <property type="entry name" value="MFS_dom"/>
</dbReference>
<dbReference type="PROSITE" id="PS50850">
    <property type="entry name" value="MFS"/>
    <property type="match status" value="1"/>
</dbReference>
<feature type="compositionally biased region" description="Polar residues" evidence="2">
    <location>
        <begin position="274"/>
        <end position="292"/>
    </location>
</feature>
<sequence length="578" mass="63880">MGSMTIHGPDSGYSWVIVVCSAYIHFALFGLFRSGGVMYVAILQNYDVSREEASWPFALCAAIFQLIGPACSVLTHYMSQRKACLLGSAIATIGTAGCYFAENVMWINIFYGVIQGMGFGLVVTLIPVILNQYFVKHRATAIGIAFSGGTVSSLIFPAAMEWMLEKYSLRESFLLLSGVVMNTLVASSLLRAPPWMKKEKKKLKLLEDGSDARDSGVSTSDDINAESKEMAISTAYKIVDEKLSENDVSVEKTESETHQNAMYVISDDIHSSRQDLSSANAEEKSNANTNSDTVYSNNDSVLFDGSDAKIFFDSKEKAIKIPDRDGFIKFEPDVKKPLMSDEKITIVPKKNVKELEQNTSPTSRALHSISHILKQPIFHLISFTMCIYFLGVHSFFMVVVDFAKDKGIPEAKAIYIISMFSLTDMCGRSGLGWITDRNYISRKTMVALNLGILGVIYQIYPLLNSLSGILVISAIYGLAVGSSITLFFVLQADCLGMKQLTLVIGLSSFINGAASLLRPGVIGLFRDVIGSYNWMFHFLGVISLIFSIIWFVESWRTRDCKSPNHIQDKKACDTKDVC</sequence>
<comment type="subcellular location">
    <subcellularLocation>
        <location evidence="1">Membrane</location>
        <topology evidence="1">Multi-pass membrane protein</topology>
    </subcellularLocation>
</comment>
<feature type="transmembrane region" description="Helical" evidence="3">
    <location>
        <begin position="446"/>
        <end position="463"/>
    </location>
</feature>
<dbReference type="EMBL" id="BMAW01007544">
    <property type="protein sequence ID" value="GFT04216.1"/>
    <property type="molecule type" value="Genomic_DNA"/>
</dbReference>
<dbReference type="OrthoDB" id="6491284at2759"/>
<feature type="transmembrane region" description="Helical" evidence="3">
    <location>
        <begin position="469"/>
        <end position="490"/>
    </location>
</feature>
<dbReference type="PANTHER" id="PTHR11360:SF303">
    <property type="entry name" value="MAJOR FACILITATOR SUPERFAMILY (MFS) PROFILE DOMAIN-CONTAINING PROTEIN"/>
    <property type="match status" value="1"/>
</dbReference>
<feature type="domain" description="Major facilitator superfamily (MFS) profile" evidence="4">
    <location>
        <begin position="377"/>
        <end position="578"/>
    </location>
</feature>
<dbReference type="GO" id="GO:0016020">
    <property type="term" value="C:membrane"/>
    <property type="evidence" value="ECO:0007669"/>
    <property type="project" value="UniProtKB-SubCell"/>
</dbReference>
<feature type="transmembrane region" description="Helical" evidence="3">
    <location>
        <begin position="142"/>
        <end position="160"/>
    </location>
</feature>
<dbReference type="InterPro" id="IPR050327">
    <property type="entry name" value="Proton-linked_MCT"/>
</dbReference>
<dbReference type="InterPro" id="IPR036259">
    <property type="entry name" value="MFS_trans_sf"/>
</dbReference>
<evidence type="ECO:0000256" key="2">
    <source>
        <dbReference type="SAM" id="MobiDB-lite"/>
    </source>
</evidence>
<feature type="transmembrane region" description="Helical" evidence="3">
    <location>
        <begin position="83"/>
        <end position="102"/>
    </location>
</feature>
<evidence type="ECO:0000259" key="4">
    <source>
        <dbReference type="PROSITE" id="PS50850"/>
    </source>
</evidence>
<keyword evidence="3" id="KW-1133">Transmembrane helix</keyword>
<dbReference type="Pfam" id="PF07690">
    <property type="entry name" value="MFS_1"/>
    <property type="match status" value="1"/>
</dbReference>
<accession>A0A8X6TDG9</accession>
<feature type="transmembrane region" description="Helical" evidence="3">
    <location>
        <begin position="172"/>
        <end position="192"/>
    </location>
</feature>
<dbReference type="PANTHER" id="PTHR11360">
    <property type="entry name" value="MONOCARBOXYLATE TRANSPORTER"/>
    <property type="match status" value="1"/>
</dbReference>
<evidence type="ECO:0000313" key="5">
    <source>
        <dbReference type="EMBL" id="GFT04216.1"/>
    </source>
</evidence>
<feature type="transmembrane region" description="Helical" evidence="3">
    <location>
        <begin position="502"/>
        <end position="522"/>
    </location>
</feature>
<proteinExistence type="predicted"/>
<reference evidence="5" key="1">
    <citation type="submission" date="2020-08" db="EMBL/GenBank/DDBJ databases">
        <title>Multicomponent nature underlies the extraordinary mechanical properties of spider dragline silk.</title>
        <authorList>
            <person name="Kono N."/>
            <person name="Nakamura H."/>
            <person name="Mori M."/>
            <person name="Yoshida Y."/>
            <person name="Ohtoshi R."/>
            <person name="Malay A.D."/>
            <person name="Moran D.A.P."/>
            <person name="Tomita M."/>
            <person name="Numata K."/>
            <person name="Arakawa K."/>
        </authorList>
    </citation>
    <scope>NUCLEOTIDE SEQUENCE</scope>
</reference>
<feature type="transmembrane region" description="Helical" evidence="3">
    <location>
        <begin position="412"/>
        <end position="434"/>
    </location>
</feature>
<dbReference type="Proteomes" id="UP000887013">
    <property type="component" value="Unassembled WGS sequence"/>
</dbReference>
<keyword evidence="3" id="KW-0472">Membrane</keyword>
<organism evidence="5 6">
    <name type="scientific">Nephila pilipes</name>
    <name type="common">Giant wood spider</name>
    <name type="synonym">Nephila maculata</name>
    <dbReference type="NCBI Taxonomy" id="299642"/>
    <lineage>
        <taxon>Eukaryota</taxon>
        <taxon>Metazoa</taxon>
        <taxon>Ecdysozoa</taxon>
        <taxon>Arthropoda</taxon>
        <taxon>Chelicerata</taxon>
        <taxon>Arachnida</taxon>
        <taxon>Araneae</taxon>
        <taxon>Araneomorphae</taxon>
        <taxon>Entelegynae</taxon>
        <taxon>Araneoidea</taxon>
        <taxon>Nephilidae</taxon>
        <taxon>Nephila</taxon>
    </lineage>
</organism>
<evidence type="ECO:0000256" key="3">
    <source>
        <dbReference type="SAM" id="Phobius"/>
    </source>
</evidence>
<keyword evidence="6" id="KW-1185">Reference proteome</keyword>
<dbReference type="GO" id="GO:0008028">
    <property type="term" value="F:monocarboxylic acid transmembrane transporter activity"/>
    <property type="evidence" value="ECO:0007669"/>
    <property type="project" value="TreeGrafter"/>
</dbReference>
<feature type="transmembrane region" description="Helical" evidence="3">
    <location>
        <begin position="12"/>
        <end position="33"/>
    </location>
</feature>
<protein>
    <submittedName>
        <fullName evidence="5">Monocarboxylate transporter 9</fullName>
    </submittedName>
</protein>
<evidence type="ECO:0000256" key="1">
    <source>
        <dbReference type="ARBA" id="ARBA00004141"/>
    </source>
</evidence>
<dbReference type="Gene3D" id="1.20.1250.20">
    <property type="entry name" value="MFS general substrate transporter like domains"/>
    <property type="match status" value="2"/>
</dbReference>
<feature type="region of interest" description="Disordered" evidence="2">
    <location>
        <begin position="273"/>
        <end position="292"/>
    </location>
</feature>
<name>A0A8X6TDG9_NEPPI</name>
<comment type="caution">
    <text evidence="5">The sequence shown here is derived from an EMBL/GenBank/DDBJ whole genome shotgun (WGS) entry which is preliminary data.</text>
</comment>
<dbReference type="AlphaFoldDB" id="A0A8X6TDG9"/>
<dbReference type="InterPro" id="IPR011701">
    <property type="entry name" value="MFS"/>
</dbReference>
<dbReference type="SUPFAM" id="SSF103473">
    <property type="entry name" value="MFS general substrate transporter"/>
    <property type="match status" value="1"/>
</dbReference>
<feature type="transmembrane region" description="Helical" evidence="3">
    <location>
        <begin position="377"/>
        <end position="400"/>
    </location>
</feature>
<evidence type="ECO:0000313" key="6">
    <source>
        <dbReference type="Proteomes" id="UP000887013"/>
    </source>
</evidence>
<gene>
    <name evidence="5" type="primary">SLC16A9</name>
    <name evidence="5" type="ORF">NPIL_600721</name>
</gene>
<feature type="transmembrane region" description="Helical" evidence="3">
    <location>
        <begin position="534"/>
        <end position="552"/>
    </location>
</feature>
<keyword evidence="3" id="KW-0812">Transmembrane</keyword>